<gene>
    <name evidence="2" type="ORF">C2845_PM02G01960</name>
</gene>
<evidence type="ECO:0000256" key="1">
    <source>
        <dbReference type="SAM" id="MobiDB-lite"/>
    </source>
</evidence>
<dbReference type="Proteomes" id="UP000275267">
    <property type="component" value="Unassembled WGS sequence"/>
</dbReference>
<name>A0A3L6S3W7_PANMI</name>
<sequence>MNTDAAAAMQSIANSTGAAKSLGCGSAASTPPTRAAVPGPACAATERAASSPPPTPPPAAGLQAAPPAAAAPRPPHPRPPLQQAPRNPRRLLRVPALEMFAVDDNDMSESMVLPDDMVACPRIQSFSASNVNMDGISPDFFGNASLFPDLESLSLARNQLWGAIRPDFGMNSTAMAVGALGSKY</sequence>
<organism evidence="2 3">
    <name type="scientific">Panicum miliaceum</name>
    <name type="common">Proso millet</name>
    <name type="synonym">Broomcorn millet</name>
    <dbReference type="NCBI Taxonomy" id="4540"/>
    <lineage>
        <taxon>Eukaryota</taxon>
        <taxon>Viridiplantae</taxon>
        <taxon>Streptophyta</taxon>
        <taxon>Embryophyta</taxon>
        <taxon>Tracheophyta</taxon>
        <taxon>Spermatophyta</taxon>
        <taxon>Magnoliopsida</taxon>
        <taxon>Liliopsida</taxon>
        <taxon>Poales</taxon>
        <taxon>Poaceae</taxon>
        <taxon>PACMAD clade</taxon>
        <taxon>Panicoideae</taxon>
        <taxon>Panicodae</taxon>
        <taxon>Paniceae</taxon>
        <taxon>Panicinae</taxon>
        <taxon>Panicum</taxon>
        <taxon>Panicum sect. Panicum</taxon>
    </lineage>
</organism>
<dbReference type="EMBL" id="PQIB02000005">
    <property type="protein sequence ID" value="RLN15650.1"/>
    <property type="molecule type" value="Genomic_DNA"/>
</dbReference>
<dbReference type="InterPro" id="IPR032675">
    <property type="entry name" value="LRR_dom_sf"/>
</dbReference>
<reference evidence="3" key="1">
    <citation type="journal article" date="2019" name="Nat. Commun.">
        <title>The genome of broomcorn millet.</title>
        <authorList>
            <person name="Zou C."/>
            <person name="Miki D."/>
            <person name="Li D."/>
            <person name="Tang Q."/>
            <person name="Xiao L."/>
            <person name="Rajput S."/>
            <person name="Deng P."/>
            <person name="Jia W."/>
            <person name="Huang R."/>
            <person name="Zhang M."/>
            <person name="Sun Y."/>
            <person name="Hu J."/>
            <person name="Fu X."/>
            <person name="Schnable P.S."/>
            <person name="Li F."/>
            <person name="Zhang H."/>
            <person name="Feng B."/>
            <person name="Zhu X."/>
            <person name="Liu R."/>
            <person name="Schnable J.C."/>
            <person name="Zhu J.-K."/>
            <person name="Zhang H."/>
        </authorList>
    </citation>
    <scope>NUCLEOTIDE SEQUENCE [LARGE SCALE GENOMIC DNA]</scope>
</reference>
<keyword evidence="3" id="KW-1185">Reference proteome</keyword>
<dbReference type="STRING" id="4540.A0A3L6S3W7"/>
<dbReference type="AlphaFoldDB" id="A0A3L6S3W7"/>
<feature type="compositionally biased region" description="Pro residues" evidence="1">
    <location>
        <begin position="72"/>
        <end position="82"/>
    </location>
</feature>
<protein>
    <submittedName>
        <fullName evidence="2">Uncharacterized protein</fullName>
    </submittedName>
</protein>
<evidence type="ECO:0000313" key="2">
    <source>
        <dbReference type="EMBL" id="RLN15650.1"/>
    </source>
</evidence>
<evidence type="ECO:0000313" key="3">
    <source>
        <dbReference type="Proteomes" id="UP000275267"/>
    </source>
</evidence>
<proteinExistence type="predicted"/>
<dbReference type="Gene3D" id="3.80.10.10">
    <property type="entry name" value="Ribonuclease Inhibitor"/>
    <property type="match status" value="1"/>
</dbReference>
<dbReference type="SUPFAM" id="SSF52047">
    <property type="entry name" value="RNI-like"/>
    <property type="match status" value="1"/>
</dbReference>
<comment type="caution">
    <text evidence="2">The sequence shown here is derived from an EMBL/GenBank/DDBJ whole genome shotgun (WGS) entry which is preliminary data.</text>
</comment>
<accession>A0A3L6S3W7</accession>
<feature type="region of interest" description="Disordered" evidence="1">
    <location>
        <begin position="17"/>
        <end position="89"/>
    </location>
</feature>
<feature type="compositionally biased region" description="Low complexity" evidence="1">
    <location>
        <begin position="60"/>
        <end position="71"/>
    </location>
</feature>